<dbReference type="AlphaFoldDB" id="A0A3D8Y9E6"/>
<evidence type="ECO:0000313" key="1">
    <source>
        <dbReference type="EMBL" id="REA60129.1"/>
    </source>
</evidence>
<dbReference type="OrthoDB" id="961358at2"/>
<dbReference type="RefSeq" id="WP_115831874.1">
    <property type="nucleotide sequence ID" value="NZ_QNUL01000012.1"/>
</dbReference>
<protein>
    <submittedName>
        <fullName evidence="1">Uncharacterized protein</fullName>
    </submittedName>
</protein>
<proteinExistence type="predicted"/>
<gene>
    <name evidence="1" type="ORF">DSL64_15755</name>
</gene>
<dbReference type="Proteomes" id="UP000256373">
    <property type="component" value="Unassembled WGS sequence"/>
</dbReference>
<keyword evidence="2" id="KW-1185">Reference proteome</keyword>
<organism evidence="1 2">
    <name type="scientific">Dyadobacter luteus</name>
    <dbReference type="NCBI Taxonomy" id="2259619"/>
    <lineage>
        <taxon>Bacteria</taxon>
        <taxon>Pseudomonadati</taxon>
        <taxon>Bacteroidota</taxon>
        <taxon>Cytophagia</taxon>
        <taxon>Cytophagales</taxon>
        <taxon>Spirosomataceae</taxon>
        <taxon>Dyadobacter</taxon>
    </lineage>
</organism>
<name>A0A3D8Y9E6_9BACT</name>
<accession>A0A3D8Y9E6</accession>
<reference evidence="1 2" key="1">
    <citation type="submission" date="2018-07" db="EMBL/GenBank/DDBJ databases">
        <title>Dyadobacter roseus sp. nov., isolated from rose rhizosphere soil.</title>
        <authorList>
            <person name="Chen L."/>
        </authorList>
    </citation>
    <scope>NUCLEOTIDE SEQUENCE [LARGE SCALE GENOMIC DNA]</scope>
    <source>
        <strain evidence="1 2">RS19</strain>
    </source>
</reference>
<evidence type="ECO:0000313" key="2">
    <source>
        <dbReference type="Proteomes" id="UP000256373"/>
    </source>
</evidence>
<comment type="caution">
    <text evidence="1">The sequence shown here is derived from an EMBL/GenBank/DDBJ whole genome shotgun (WGS) entry which is preliminary data.</text>
</comment>
<sequence>MARKWALVAIVAIVCVQSFLGYIVYYSLDAPSNFQKEYTQTGEKLETIHNKTKEGLLSLLDYGQKPTQKKQTAPTQLAVSFNLFIHNGQVSLPVSTVTELRTNNSYHYTANYAQAHFEIIPHPPQFS</sequence>
<dbReference type="EMBL" id="QNUL01000012">
    <property type="protein sequence ID" value="REA60129.1"/>
    <property type="molecule type" value="Genomic_DNA"/>
</dbReference>